<feature type="compositionally biased region" description="Basic and acidic residues" evidence="1">
    <location>
        <begin position="107"/>
        <end position="117"/>
    </location>
</feature>
<name>Q7V6W3_PROMM</name>
<dbReference type="AlphaFoldDB" id="Q7V6W3"/>
<accession>Q7V6W3</accession>
<gene>
    <name evidence="2" type="ordered locus">PMT_1023</name>
</gene>
<protein>
    <submittedName>
        <fullName evidence="2">Uncharacterized protein</fullName>
    </submittedName>
</protein>
<sequence length="208" mass="24799">MMTECKRPTIMGITFSVKRGFLSIKNTNFINNHDCKYHIRIHSQTRQRNNHNYYGLGMRYCLIYYLKKEKYRLELLYFSPFLLITWLLLRPIEDSLIATKCRANPEHRNKQYSDNHNHSNRQWTQVKSHRENKSTHDDPQDIFIILSDRGQSRRIKQTKSLLTSTTKAPDNWHAKARLSDPCLGWIEIKRERVPWGASWDSASNCMNR</sequence>
<dbReference type="EMBL" id="BX548175">
    <property type="protein sequence ID" value="CAE21198.1"/>
    <property type="molecule type" value="Genomic_DNA"/>
</dbReference>
<proteinExistence type="predicted"/>
<evidence type="ECO:0000256" key="1">
    <source>
        <dbReference type="SAM" id="MobiDB-lite"/>
    </source>
</evidence>
<keyword evidence="3" id="KW-1185">Reference proteome</keyword>
<evidence type="ECO:0000313" key="2">
    <source>
        <dbReference type="EMBL" id="CAE21198.1"/>
    </source>
</evidence>
<organism evidence="2 3">
    <name type="scientific">Prochlorococcus marinus (strain MIT 9313)</name>
    <dbReference type="NCBI Taxonomy" id="74547"/>
    <lineage>
        <taxon>Bacteria</taxon>
        <taxon>Bacillati</taxon>
        <taxon>Cyanobacteriota</taxon>
        <taxon>Cyanophyceae</taxon>
        <taxon>Synechococcales</taxon>
        <taxon>Prochlorococcaceae</taxon>
        <taxon>Prochlorococcus</taxon>
    </lineage>
</organism>
<evidence type="ECO:0000313" key="3">
    <source>
        <dbReference type="Proteomes" id="UP000001423"/>
    </source>
</evidence>
<dbReference type="KEGG" id="pmt:PMT_1023"/>
<dbReference type="Proteomes" id="UP000001423">
    <property type="component" value="Chromosome"/>
</dbReference>
<reference evidence="2 3" key="1">
    <citation type="journal article" date="2003" name="Nature">
        <title>Genome divergence in two Prochlorococcus ecotypes reflects oceanic niche differentiation.</title>
        <authorList>
            <person name="Rocap G."/>
            <person name="Larimer F.W."/>
            <person name="Lamerdin J.E."/>
            <person name="Malfatti S."/>
            <person name="Chain P."/>
            <person name="Ahlgren N.A."/>
            <person name="Arellano A."/>
            <person name="Coleman M."/>
            <person name="Hauser L."/>
            <person name="Hess W.R."/>
            <person name="Johnson Z.I."/>
            <person name="Land M.L."/>
            <person name="Lindell D."/>
            <person name="Post A.F."/>
            <person name="Regala W."/>
            <person name="Shah M."/>
            <person name="Shaw S.L."/>
            <person name="Steglich C."/>
            <person name="Sullivan M.B."/>
            <person name="Ting C.S."/>
            <person name="Tolonen A."/>
            <person name="Webb E.A."/>
            <person name="Zinser E.R."/>
            <person name="Chisholm S.W."/>
        </authorList>
    </citation>
    <scope>NUCLEOTIDE SEQUENCE [LARGE SCALE GENOMIC DNA]</scope>
    <source>
        <strain evidence="3">MIT 9313</strain>
    </source>
</reference>
<feature type="region of interest" description="Disordered" evidence="1">
    <location>
        <begin position="107"/>
        <end position="136"/>
    </location>
</feature>
<dbReference type="HOGENOM" id="CLU_1319980_0_0_3"/>